<dbReference type="EMBL" id="KV441392">
    <property type="protein sequence ID" value="OAF59983.1"/>
    <property type="molecule type" value="Genomic_DNA"/>
</dbReference>
<sequence length="185" mass="20491">MDAMDAMDAMDVMDAMGCHGRHGCHGYSRSAGSELSFYPAIDIIEDSSAHIPPTPKQKLKKHQYDNITSLSPTVPRTALSAAQSQPSHRFQPNAPFPPHHPVAGLTKIGHHGYSYPPAPMAFPSEDVAQGKSTCDGAHSYIYFTPPSTRPWCHINESVSRRRRDDENRNIDVGVILKAISTWKWK</sequence>
<evidence type="ECO:0000313" key="1">
    <source>
        <dbReference type="EMBL" id="OAF59983.1"/>
    </source>
</evidence>
<dbReference type="AlphaFoldDB" id="A0A177AFN5"/>
<dbReference type="RefSeq" id="XP_024325265.1">
    <property type="nucleotide sequence ID" value="XM_024466736.1"/>
</dbReference>
<reference evidence="1" key="1">
    <citation type="submission" date="2016-03" db="EMBL/GenBank/DDBJ databases">
        <title>Updated assembly of Pseudogymnoascus destructans, the fungus causing white-nose syndrome of bats.</title>
        <authorList>
            <person name="Palmer J.M."/>
            <person name="Drees K.P."/>
            <person name="Foster J.T."/>
            <person name="Lindner D.L."/>
        </authorList>
    </citation>
    <scope>NUCLEOTIDE SEQUENCE [LARGE SCALE GENOMIC DNA]</scope>
    <source>
        <strain evidence="1">20631-21</strain>
    </source>
</reference>
<name>A0A177AFN5_9PEZI</name>
<proteinExistence type="predicted"/>
<organism evidence="1">
    <name type="scientific">Pseudogymnoascus destructans</name>
    <dbReference type="NCBI Taxonomy" id="655981"/>
    <lineage>
        <taxon>Eukaryota</taxon>
        <taxon>Fungi</taxon>
        <taxon>Dikarya</taxon>
        <taxon>Ascomycota</taxon>
        <taxon>Pezizomycotina</taxon>
        <taxon>Leotiomycetes</taxon>
        <taxon>Thelebolales</taxon>
        <taxon>Thelebolaceae</taxon>
        <taxon>Pseudogymnoascus</taxon>
    </lineage>
</organism>
<accession>A0A177AFN5</accession>
<gene>
    <name evidence="1" type="ORF">VC83_03087</name>
</gene>
<dbReference type="Proteomes" id="UP000077154">
    <property type="component" value="Unassembled WGS sequence"/>
</dbReference>
<dbReference type="GeneID" id="36286164"/>
<protein>
    <submittedName>
        <fullName evidence="1">Uncharacterized protein</fullName>
    </submittedName>
</protein>